<dbReference type="PANTHER" id="PTHR34218">
    <property type="entry name" value="PEPTIDASE S45 PENICILLIN AMIDASE"/>
    <property type="match status" value="1"/>
</dbReference>
<dbReference type="Gene3D" id="1.10.439.10">
    <property type="entry name" value="Penicillin Amidohydrolase, domain 1"/>
    <property type="match status" value="1"/>
</dbReference>
<dbReference type="InterPro" id="IPR023343">
    <property type="entry name" value="Penicillin_amidase_dom1"/>
</dbReference>
<feature type="signal peptide" evidence="5">
    <location>
        <begin position="1"/>
        <end position="30"/>
    </location>
</feature>
<comment type="similarity">
    <text evidence="1">Belongs to the peptidase S45 family.</text>
</comment>
<dbReference type="Gene3D" id="3.60.20.10">
    <property type="entry name" value="Glutamine Phosphoribosylpyrophosphate, subunit 1, domain 1"/>
    <property type="match status" value="1"/>
</dbReference>
<dbReference type="OrthoDB" id="4759017at2"/>
<comment type="caution">
    <text evidence="6">The sequence shown here is derived from an EMBL/GenBank/DDBJ whole genome shotgun (WGS) entry which is preliminary data.</text>
</comment>
<organism evidence="6 7">
    <name type="scientific">Herbihabitans rhizosphaerae</name>
    <dbReference type="NCBI Taxonomy" id="1872711"/>
    <lineage>
        <taxon>Bacteria</taxon>
        <taxon>Bacillati</taxon>
        <taxon>Actinomycetota</taxon>
        <taxon>Actinomycetes</taxon>
        <taxon>Pseudonocardiales</taxon>
        <taxon>Pseudonocardiaceae</taxon>
        <taxon>Herbihabitans</taxon>
    </lineage>
</organism>
<dbReference type="Gene3D" id="1.10.1400.10">
    <property type="match status" value="1"/>
</dbReference>
<reference evidence="6 7" key="1">
    <citation type="submission" date="2019-02" db="EMBL/GenBank/DDBJ databases">
        <title>Genomic Encyclopedia of Type Strains, Phase IV (KMG-IV): sequencing the most valuable type-strain genomes for metagenomic binning, comparative biology and taxonomic classification.</title>
        <authorList>
            <person name="Goeker M."/>
        </authorList>
    </citation>
    <scope>NUCLEOTIDE SEQUENCE [LARGE SCALE GENOMIC DNA]</scope>
    <source>
        <strain evidence="6 7">DSM 101727</strain>
    </source>
</reference>
<name>A0A4Q7KJU7_9PSEU</name>
<dbReference type="InterPro" id="IPR002692">
    <property type="entry name" value="S45"/>
</dbReference>
<evidence type="ECO:0000313" key="6">
    <source>
        <dbReference type="EMBL" id="RZS36858.1"/>
    </source>
</evidence>
<dbReference type="Gene3D" id="2.30.120.10">
    <property type="match status" value="1"/>
</dbReference>
<keyword evidence="2 5" id="KW-0732">Signal</keyword>
<dbReference type="GO" id="GO:0016811">
    <property type="term" value="F:hydrolase activity, acting on carbon-nitrogen (but not peptide) bonds, in linear amides"/>
    <property type="evidence" value="ECO:0007669"/>
    <property type="project" value="InterPro"/>
</dbReference>
<sequence length="800" mass="84660">MRRAIKITGAVGAIAAVATAIAVANTPATAEPAAAGSPKVKIRYTEYGIPHITARDYGGLGEGLGFASAKDNVCLLADSYLTVSGQRSRYLGPNAPVSPGLGGSTTSLNSDLHFQRINDSRVVERLVDQPAPNGPEPRVRDVVRGYAKGYNKYLAEHGGAITDPRCKGQEWVRPITDLDVYRHVYSVVVGAGSGGSVDGEVNAQPPATPVSAPAPDTARRLSAALGAGKGPADIGSNAIAVGSQGVTDGRSVLLGNPHFPWHGSRRFWQSHLTIPGEIDVSGAGLIGMPAINIGHTDRVAWSHTVSTVIPFGLFEVPLTPGKPTQYLVDGKPEDMTSQRVAVQVRNDDGSIGTVERTLWSTRYGPVTNEVEGIDLPWGQTAHVMRDANAGNLRALNTWFGFAKARDTAGLRDVLRRGQGIPWVNTIASDRDGNALYTDSQVVPHVTDEHAATCGTPLGKETFASDGLSILDGGRSACQWGTDGEALEPGLLGPSRMPSLTRKDFVTNANDSPWLANPARPLSYPRVFGDTLEQRSTRTQESIIATQRRITGTDGLPGRGFSNESMRAVLFSDHSRNAELTAADTAKMCAAFPDGKAPSSSGPVDVRAACPALASWQHGYTNDSRGSLLFQRFWAQLGRVPGGPWKVPFDPRNPVHTPNTLAADKPEVALAFGNAAAEVLAAGLALDAPLAQGQTVTRNGERIPIHGGPGQLGVLNVITATWDPKRGYVEVPHGSSYIQVIQFGRGAPKVSTVLTYSQSSDPTSPHFSDQTKLYSSGGWVTPRFTDAEIDASPALTTTVLD</sequence>
<feature type="chain" id="PRO_5020342246" evidence="5">
    <location>
        <begin position="31"/>
        <end position="800"/>
    </location>
</feature>
<evidence type="ECO:0000256" key="5">
    <source>
        <dbReference type="SAM" id="SignalP"/>
    </source>
</evidence>
<dbReference type="SUPFAM" id="SSF56235">
    <property type="entry name" value="N-terminal nucleophile aminohydrolases (Ntn hydrolases)"/>
    <property type="match status" value="1"/>
</dbReference>
<dbReference type="Proteomes" id="UP000294257">
    <property type="component" value="Unassembled WGS sequence"/>
</dbReference>
<dbReference type="InterPro" id="IPR029055">
    <property type="entry name" value="Ntn_hydrolases_N"/>
</dbReference>
<dbReference type="RefSeq" id="WP_130345487.1">
    <property type="nucleotide sequence ID" value="NZ_SGWQ01000006.1"/>
</dbReference>
<accession>A0A4Q7KJU7</accession>
<protein>
    <submittedName>
        <fullName evidence="6">Acyl-homoserine-lactone acylase</fullName>
    </submittedName>
</protein>
<evidence type="ECO:0000256" key="3">
    <source>
        <dbReference type="ARBA" id="ARBA00022801"/>
    </source>
</evidence>
<proteinExistence type="inferred from homology"/>
<keyword evidence="3" id="KW-0378">Hydrolase</keyword>
<evidence type="ECO:0000256" key="4">
    <source>
        <dbReference type="ARBA" id="ARBA00023145"/>
    </source>
</evidence>
<dbReference type="GO" id="GO:0017000">
    <property type="term" value="P:antibiotic biosynthetic process"/>
    <property type="evidence" value="ECO:0007669"/>
    <property type="project" value="InterPro"/>
</dbReference>
<keyword evidence="4" id="KW-0865">Zymogen</keyword>
<dbReference type="InterPro" id="IPR043146">
    <property type="entry name" value="Penicillin_amidase_N_B-knob"/>
</dbReference>
<dbReference type="InterPro" id="IPR043147">
    <property type="entry name" value="Penicillin_amidase_A-knob"/>
</dbReference>
<dbReference type="EMBL" id="SGWQ01000006">
    <property type="protein sequence ID" value="RZS36858.1"/>
    <property type="molecule type" value="Genomic_DNA"/>
</dbReference>
<evidence type="ECO:0000256" key="2">
    <source>
        <dbReference type="ARBA" id="ARBA00022729"/>
    </source>
</evidence>
<gene>
    <name evidence="6" type="ORF">EV193_10692</name>
</gene>
<keyword evidence="7" id="KW-1185">Reference proteome</keyword>
<evidence type="ECO:0000313" key="7">
    <source>
        <dbReference type="Proteomes" id="UP000294257"/>
    </source>
</evidence>
<dbReference type="PANTHER" id="PTHR34218:SF3">
    <property type="entry name" value="ACYL-HOMOSERINE LACTONE ACYLASE PVDQ"/>
    <property type="match status" value="1"/>
</dbReference>
<dbReference type="AlphaFoldDB" id="A0A4Q7KJU7"/>
<dbReference type="Pfam" id="PF01804">
    <property type="entry name" value="Penicil_amidase"/>
    <property type="match status" value="1"/>
</dbReference>
<evidence type="ECO:0000256" key="1">
    <source>
        <dbReference type="ARBA" id="ARBA00006586"/>
    </source>
</evidence>